<dbReference type="AlphaFoldDB" id="A0A431VRQ1"/>
<keyword evidence="2" id="KW-1185">Reference proteome</keyword>
<organism evidence="1 2">
    <name type="scientific">Deinococcus radiophilus</name>
    <dbReference type="NCBI Taxonomy" id="32062"/>
    <lineage>
        <taxon>Bacteria</taxon>
        <taxon>Thermotogati</taxon>
        <taxon>Deinococcota</taxon>
        <taxon>Deinococci</taxon>
        <taxon>Deinococcales</taxon>
        <taxon>Deinococcaceae</taxon>
        <taxon>Deinococcus</taxon>
    </lineage>
</organism>
<comment type="caution">
    <text evidence="1">The sequence shown here is derived from an EMBL/GenBank/DDBJ whole genome shotgun (WGS) entry which is preliminary data.</text>
</comment>
<evidence type="ECO:0000313" key="1">
    <source>
        <dbReference type="EMBL" id="RTR25814.1"/>
    </source>
</evidence>
<proteinExistence type="predicted"/>
<sequence length="183" mass="20109">MVSDGWEAALLTWQEHRDRGFREGRGPVKGEALTDFTGLRFYPPDPAWHFAADVAQLGDFPPEIALDTLDGGTKWFGAFGRVTVTLPGEATPRTLTLYTPLGEEQPAVAFVPFRDATSGPETYGGGRYLDVPLEYSAGQVTARLDFNRAYFPACAFADGYSCPRPPQEHVFPIPVRVGERLAK</sequence>
<accession>A0A431VRQ1</accession>
<dbReference type="InterPro" id="IPR012467">
    <property type="entry name" value="DUF1684"/>
</dbReference>
<dbReference type="Proteomes" id="UP000277766">
    <property type="component" value="Unassembled WGS sequence"/>
</dbReference>
<dbReference type="PANTHER" id="PTHR41913">
    <property type="entry name" value="DUF1684 DOMAIN-CONTAINING PROTEIN"/>
    <property type="match status" value="1"/>
</dbReference>
<reference evidence="1 2" key="1">
    <citation type="submission" date="2018-12" db="EMBL/GenBank/DDBJ databases">
        <title>Deinococcus radiophilus ATCC 27603 genome sequencing and assembly.</title>
        <authorList>
            <person name="Maclea K.S."/>
            <person name="Maynard C.R."/>
        </authorList>
    </citation>
    <scope>NUCLEOTIDE SEQUENCE [LARGE SCALE GENOMIC DNA]</scope>
    <source>
        <strain evidence="1 2">ATCC 27603</strain>
    </source>
</reference>
<dbReference type="OrthoDB" id="5493262at2"/>
<name>A0A431VRQ1_9DEIO</name>
<dbReference type="PANTHER" id="PTHR41913:SF1">
    <property type="entry name" value="DUF1684 DOMAIN-CONTAINING PROTEIN"/>
    <property type="match status" value="1"/>
</dbReference>
<dbReference type="Pfam" id="PF07920">
    <property type="entry name" value="DUF1684"/>
    <property type="match status" value="1"/>
</dbReference>
<dbReference type="EMBL" id="RXPE01000021">
    <property type="protein sequence ID" value="RTR25814.1"/>
    <property type="molecule type" value="Genomic_DNA"/>
</dbReference>
<protein>
    <submittedName>
        <fullName evidence="1">DUF1684 domain-containing protein</fullName>
    </submittedName>
</protein>
<evidence type="ECO:0000313" key="2">
    <source>
        <dbReference type="Proteomes" id="UP000277766"/>
    </source>
</evidence>
<gene>
    <name evidence="1" type="ORF">EJ104_09685</name>
</gene>